<evidence type="ECO:0000259" key="2">
    <source>
        <dbReference type="PROSITE" id="PS50132"/>
    </source>
</evidence>
<dbReference type="SUPFAM" id="SSF48097">
    <property type="entry name" value="Regulator of G-protein signaling, RGS"/>
    <property type="match status" value="1"/>
</dbReference>
<protein>
    <recommendedName>
        <fullName evidence="2">RGS domain-containing protein</fullName>
    </recommendedName>
</protein>
<proteinExistence type="predicted"/>
<dbReference type="InterPro" id="IPR016137">
    <property type="entry name" value="RGS"/>
</dbReference>
<feature type="region of interest" description="Disordered" evidence="1">
    <location>
        <begin position="237"/>
        <end position="257"/>
    </location>
</feature>
<dbReference type="EMBL" id="BAABUK010000008">
    <property type="protein sequence ID" value="GAA5810729.1"/>
    <property type="molecule type" value="Genomic_DNA"/>
</dbReference>
<dbReference type="PANTHER" id="PTHR10845:SF267">
    <property type="entry name" value="REGULATOR OF G PROTEIN SIGNALING DOMAIN PROTEIN (AFU_ORTHOLOGUE AFUA_6G06860)"/>
    <property type="match status" value="1"/>
</dbReference>
<name>A0ABP9YV39_9FUNG</name>
<dbReference type="Proteomes" id="UP001473302">
    <property type="component" value="Unassembled WGS sequence"/>
</dbReference>
<comment type="caution">
    <text evidence="3">The sequence shown here is derived from an EMBL/GenBank/DDBJ whole genome shotgun (WGS) entry which is preliminary data.</text>
</comment>
<feature type="domain" description="RGS" evidence="2">
    <location>
        <begin position="43"/>
        <end position="175"/>
    </location>
</feature>
<dbReference type="PANTHER" id="PTHR10845">
    <property type="entry name" value="REGULATOR OF G PROTEIN SIGNALING"/>
    <property type="match status" value="1"/>
</dbReference>
<accession>A0ABP9YV39</accession>
<dbReference type="InterPro" id="IPR036305">
    <property type="entry name" value="RGS_sf"/>
</dbReference>
<dbReference type="PROSITE" id="PS50132">
    <property type="entry name" value="RGS"/>
    <property type="match status" value="1"/>
</dbReference>
<sequence length="257" mass="29526">MMNLAQKAFHGFYSTNDLNGPDGLTLEMVLSDTVEFPFRLQDFSDYLTQTYCNENLLFYQSVLDYKEKCSIYFNFNNDQQVLLADGITLFDFSSNEAYLLSAKETIWFQTLKDLFEIILSTFILNDAPQEINLPYETRHQLLQSYQLQQSYHPTLLYPACTAIIELLRISAFIPFATDPNRISLYQKKSLSQEPSFLKRLTSFKSRSIVVDTPPRLTCWKQINTDLSQFKPPIIISRSNSSTSSSSSSSINGSSKRK</sequence>
<organism evidence="3 4">
    <name type="scientific">Mucor flavus</name>
    <dbReference type="NCBI Taxonomy" id="439312"/>
    <lineage>
        <taxon>Eukaryota</taxon>
        <taxon>Fungi</taxon>
        <taxon>Fungi incertae sedis</taxon>
        <taxon>Mucoromycota</taxon>
        <taxon>Mucoromycotina</taxon>
        <taxon>Mucoromycetes</taxon>
        <taxon>Mucorales</taxon>
        <taxon>Mucorineae</taxon>
        <taxon>Mucoraceae</taxon>
        <taxon>Mucor</taxon>
    </lineage>
</organism>
<dbReference type="Gene3D" id="1.10.167.10">
    <property type="entry name" value="Regulator of G-protein Signalling 4, domain 2"/>
    <property type="match status" value="1"/>
</dbReference>
<evidence type="ECO:0000313" key="3">
    <source>
        <dbReference type="EMBL" id="GAA5810729.1"/>
    </source>
</evidence>
<dbReference type="Pfam" id="PF00615">
    <property type="entry name" value="RGS"/>
    <property type="match status" value="1"/>
</dbReference>
<reference evidence="3 4" key="1">
    <citation type="submission" date="2024-04" db="EMBL/GenBank/DDBJ databases">
        <title>genome sequences of Mucor flavus KT1a and Helicostylum pulchrum KT1b strains isolated from the surface of a dry-aged beef.</title>
        <authorList>
            <person name="Toyotome T."/>
            <person name="Hosono M."/>
            <person name="Torimaru M."/>
            <person name="Fukuda K."/>
            <person name="Mikami N."/>
        </authorList>
    </citation>
    <scope>NUCLEOTIDE SEQUENCE [LARGE SCALE GENOMIC DNA]</scope>
    <source>
        <strain evidence="3 4">KT1a</strain>
    </source>
</reference>
<evidence type="ECO:0000313" key="4">
    <source>
        <dbReference type="Proteomes" id="UP001473302"/>
    </source>
</evidence>
<dbReference type="InterPro" id="IPR044926">
    <property type="entry name" value="RGS_subdomain_2"/>
</dbReference>
<evidence type="ECO:0000256" key="1">
    <source>
        <dbReference type="SAM" id="MobiDB-lite"/>
    </source>
</evidence>
<keyword evidence="4" id="KW-1185">Reference proteome</keyword>
<gene>
    <name evidence="3" type="ORF">MFLAVUS_004155</name>
</gene>